<dbReference type="RefSeq" id="WP_132500470.1">
    <property type="nucleotide sequence ID" value="NZ_LVXA01000001.1"/>
</dbReference>
<keyword evidence="2" id="KW-1185">Reference proteome</keyword>
<dbReference type="Proteomes" id="UP000295537">
    <property type="component" value="Unassembled WGS sequence"/>
</dbReference>
<proteinExistence type="predicted"/>
<evidence type="ECO:0000313" key="1">
    <source>
        <dbReference type="EMBL" id="TCP18865.1"/>
    </source>
</evidence>
<dbReference type="Gene3D" id="3.30.370.20">
    <property type="match status" value="1"/>
</dbReference>
<dbReference type="Pfam" id="PF07922">
    <property type="entry name" value="Glyco_transf_52"/>
    <property type="match status" value="1"/>
</dbReference>
<dbReference type="OrthoDB" id="2339372at2"/>
<dbReference type="GO" id="GO:0016757">
    <property type="term" value="F:glycosyltransferase activity"/>
    <property type="evidence" value="ECO:0007669"/>
    <property type="project" value="UniProtKB-KW"/>
</dbReference>
<organism evidence="1 2">
    <name type="scientific">Nicoletella semolina</name>
    <dbReference type="NCBI Taxonomy" id="271160"/>
    <lineage>
        <taxon>Bacteria</taxon>
        <taxon>Pseudomonadati</taxon>
        <taxon>Pseudomonadota</taxon>
        <taxon>Gammaproteobacteria</taxon>
        <taxon>Pasteurellales</taxon>
        <taxon>Pasteurellaceae</taxon>
        <taxon>Nicoletella</taxon>
    </lineage>
</organism>
<dbReference type="InterPro" id="IPR012477">
    <property type="entry name" value="Glyco_transf_52"/>
</dbReference>
<dbReference type="AlphaFoldDB" id="A0A4R2NCT7"/>
<gene>
    <name evidence="1" type="ORF">EV693_101131</name>
</gene>
<comment type="caution">
    <text evidence="1">The sequence shown here is derived from an EMBL/GenBank/DDBJ whole genome shotgun (WGS) entry which is preliminary data.</text>
</comment>
<dbReference type="EMBL" id="SLXJ01000001">
    <property type="protein sequence ID" value="TCP18865.1"/>
    <property type="molecule type" value="Genomic_DNA"/>
</dbReference>
<accession>A0A4R2NCT7</accession>
<keyword evidence="1" id="KW-0808">Transferase</keyword>
<evidence type="ECO:0000313" key="2">
    <source>
        <dbReference type="Proteomes" id="UP000295537"/>
    </source>
</evidence>
<sequence length="306" mass="36104">MNLIICYTPLQVLIAEKIIERFPNEHFYGVMIYTVENKKFRYYAARLERKCNSFLSMYQSTNRLDLLNGIFYLKRKFNNRLFDKVFIASINEIYIQFILSVIGFNHLNTFDDGTANIVSSSFFYTPESKTIIRSLVNTLLGNQYSVEKIKVISEIHYTIYKGLPNINCNTEFIRLFDHNHQDVDLDDCVNILLGQPIYLDEQENIKLAERVVRNFNIHYYLPHPRETYLVKNVEYIDTPLIFEDYLAQEYSNRSCRIYTYFSSAVLNISSKQIEIVSLRVDTKEPAFIECYDLLDKLGVNIIDIRE</sequence>
<reference evidence="1 2" key="1">
    <citation type="submission" date="2019-03" db="EMBL/GenBank/DDBJ databases">
        <title>Genomic Encyclopedia of Type Strains, Phase IV (KMG-IV): sequencing the most valuable type-strain genomes for metagenomic binning, comparative biology and taxonomic classification.</title>
        <authorList>
            <person name="Goeker M."/>
        </authorList>
    </citation>
    <scope>NUCLEOTIDE SEQUENCE [LARGE SCALE GENOMIC DNA]</scope>
    <source>
        <strain evidence="1 2">DSM 16380</strain>
    </source>
</reference>
<protein>
    <submittedName>
        <fullName evidence="1">Beta-galactosamide-alpha-2,3-sialyltransferase</fullName>
    </submittedName>
</protein>
<name>A0A4R2NCT7_9PAST</name>
<keyword evidence="1" id="KW-0328">Glycosyltransferase</keyword>